<dbReference type="EMBL" id="FONX01000003">
    <property type="protein sequence ID" value="SFE62535.1"/>
    <property type="molecule type" value="Genomic_DNA"/>
</dbReference>
<dbReference type="GO" id="GO:0000155">
    <property type="term" value="F:phosphorelay sensor kinase activity"/>
    <property type="evidence" value="ECO:0007669"/>
    <property type="project" value="InterPro"/>
</dbReference>
<keyword evidence="8" id="KW-1133">Transmembrane helix</keyword>
<protein>
    <recommendedName>
        <fullName evidence="3">histidine kinase</fullName>
        <ecNumber evidence="3">2.7.13.3</ecNumber>
    </recommendedName>
</protein>
<gene>
    <name evidence="11" type="ORF">SAMN04489711_103349</name>
</gene>
<dbReference type="InterPro" id="IPR050482">
    <property type="entry name" value="Sensor_HK_TwoCompSys"/>
</dbReference>
<dbReference type="RefSeq" id="WP_092938797.1">
    <property type="nucleotide sequence ID" value="NZ_FONX01000003.1"/>
</dbReference>
<dbReference type="CDD" id="cd16917">
    <property type="entry name" value="HATPase_UhpB-NarQ-NarX-like"/>
    <property type="match status" value="1"/>
</dbReference>
<evidence type="ECO:0000256" key="6">
    <source>
        <dbReference type="ARBA" id="ARBA00022777"/>
    </source>
</evidence>
<evidence type="ECO:0000259" key="9">
    <source>
        <dbReference type="PROSITE" id="PS50109"/>
    </source>
</evidence>
<dbReference type="GO" id="GO:0046983">
    <property type="term" value="F:protein dimerization activity"/>
    <property type="evidence" value="ECO:0007669"/>
    <property type="project" value="InterPro"/>
</dbReference>
<accession>A0A1I2C2S5</accession>
<dbReference type="Gene3D" id="6.10.340.10">
    <property type="match status" value="1"/>
</dbReference>
<evidence type="ECO:0000256" key="3">
    <source>
        <dbReference type="ARBA" id="ARBA00012438"/>
    </source>
</evidence>
<keyword evidence="7" id="KW-0902">Two-component regulatory system</keyword>
<dbReference type="PROSITE" id="PS50109">
    <property type="entry name" value="HIS_KIN"/>
    <property type="match status" value="1"/>
</dbReference>
<organism evidence="11 12">
    <name type="scientific">Paracidovorax wautersii</name>
    <dbReference type="NCBI Taxonomy" id="1177982"/>
    <lineage>
        <taxon>Bacteria</taxon>
        <taxon>Pseudomonadati</taxon>
        <taxon>Pseudomonadota</taxon>
        <taxon>Betaproteobacteria</taxon>
        <taxon>Burkholderiales</taxon>
        <taxon>Comamonadaceae</taxon>
        <taxon>Paracidovorax</taxon>
    </lineage>
</organism>
<evidence type="ECO:0000256" key="7">
    <source>
        <dbReference type="ARBA" id="ARBA00023012"/>
    </source>
</evidence>
<keyword evidence="5" id="KW-0808">Transferase</keyword>
<dbReference type="EC" id="2.7.13.3" evidence="3"/>
<dbReference type="InterPro" id="IPR036890">
    <property type="entry name" value="HATPase_C_sf"/>
</dbReference>
<keyword evidence="8" id="KW-0472">Membrane</keyword>
<dbReference type="InterPro" id="IPR003594">
    <property type="entry name" value="HATPase_dom"/>
</dbReference>
<evidence type="ECO:0000256" key="8">
    <source>
        <dbReference type="SAM" id="Phobius"/>
    </source>
</evidence>
<dbReference type="Pfam" id="PF02518">
    <property type="entry name" value="HATPase_c"/>
    <property type="match status" value="1"/>
</dbReference>
<feature type="transmembrane region" description="Helical" evidence="8">
    <location>
        <begin position="7"/>
        <end position="28"/>
    </location>
</feature>
<feature type="domain" description="HAMP" evidence="10">
    <location>
        <begin position="167"/>
        <end position="219"/>
    </location>
</feature>
<dbReference type="InterPro" id="IPR005467">
    <property type="entry name" value="His_kinase_dom"/>
</dbReference>
<reference evidence="12" key="1">
    <citation type="submission" date="2016-10" db="EMBL/GenBank/DDBJ databases">
        <authorList>
            <person name="Varghese N."/>
            <person name="Submissions S."/>
        </authorList>
    </citation>
    <scope>NUCLEOTIDE SEQUENCE [LARGE SCALE GENOMIC DNA]</scope>
    <source>
        <strain evidence="12">DSM 27981</strain>
    </source>
</reference>
<dbReference type="STRING" id="1177982.SAMN04489711_103349"/>
<sequence length="457" mass="49716">MSLRLKINLIVAGVIALLVAAMIGLQIASLRSAVREEVQAANRVTTQLLQRIDGVYAPEGPESLLRFLQRLGRVRANDITLVDGEGRVLYRSPPFTYKQGREAPAWFSALVVPQISRQVIALPHGYLAIEAEPSRAVLDGWDDLLTLAGGGAAMLLLVNALVFWAMGRALQPFSQIVAGLNRLEGGDFGVVLPPLRGQEAAAIGGAFNRMTAVLKDHLAMHRRAYEAERRLSDSRELAGLIEGHIEAERREIARALHDELGQSVTAIRSLAMSVARRCEQTDAQAAQAARVITEEAGRLYDHMHGMIPRLAPMALDSLGLGDALDDLVERVRASQPAVAIDFERAHLPEGLPAVPALAAYRIAQEGLTNALRHSQARRVRLVVEAREDGFLHIQVQDDGVGPPADWQRPGHFGLRWLGERAEALGGELRLAAREEGGAVLQARLPLGPLEPTQQEMT</sequence>
<dbReference type="PANTHER" id="PTHR24421:SF58">
    <property type="entry name" value="SIGNAL TRANSDUCTION HISTIDINE-PROTEIN KINASE_PHOSPHATASE UHPB"/>
    <property type="match status" value="1"/>
</dbReference>
<dbReference type="CDD" id="cd06225">
    <property type="entry name" value="HAMP"/>
    <property type="match status" value="1"/>
</dbReference>
<evidence type="ECO:0000256" key="2">
    <source>
        <dbReference type="ARBA" id="ARBA00004370"/>
    </source>
</evidence>
<dbReference type="InterPro" id="IPR011712">
    <property type="entry name" value="Sig_transdc_His_kin_sub3_dim/P"/>
</dbReference>
<evidence type="ECO:0000259" key="10">
    <source>
        <dbReference type="PROSITE" id="PS50885"/>
    </source>
</evidence>
<evidence type="ECO:0000256" key="1">
    <source>
        <dbReference type="ARBA" id="ARBA00000085"/>
    </source>
</evidence>
<dbReference type="SUPFAM" id="SSF55874">
    <property type="entry name" value="ATPase domain of HSP90 chaperone/DNA topoisomerase II/histidine kinase"/>
    <property type="match status" value="1"/>
</dbReference>
<dbReference type="AlphaFoldDB" id="A0A1I2C2S5"/>
<name>A0A1I2C2S5_9BURK</name>
<dbReference type="InterPro" id="IPR003660">
    <property type="entry name" value="HAMP_dom"/>
</dbReference>
<dbReference type="Pfam" id="PF00672">
    <property type="entry name" value="HAMP"/>
    <property type="match status" value="1"/>
</dbReference>
<dbReference type="PANTHER" id="PTHR24421">
    <property type="entry name" value="NITRATE/NITRITE SENSOR PROTEIN NARX-RELATED"/>
    <property type="match status" value="1"/>
</dbReference>
<dbReference type="Gene3D" id="3.30.565.10">
    <property type="entry name" value="Histidine kinase-like ATPase, C-terminal domain"/>
    <property type="match status" value="1"/>
</dbReference>
<comment type="catalytic activity">
    <reaction evidence="1">
        <text>ATP + protein L-histidine = ADP + protein N-phospho-L-histidine.</text>
        <dbReference type="EC" id="2.7.13.3"/>
    </reaction>
</comment>
<feature type="domain" description="Histidine kinase" evidence="9">
    <location>
        <begin position="255"/>
        <end position="448"/>
    </location>
</feature>
<dbReference type="PROSITE" id="PS50885">
    <property type="entry name" value="HAMP"/>
    <property type="match status" value="1"/>
</dbReference>
<dbReference type="Proteomes" id="UP000199119">
    <property type="component" value="Unassembled WGS sequence"/>
</dbReference>
<dbReference type="Gene3D" id="1.20.5.1930">
    <property type="match status" value="1"/>
</dbReference>
<dbReference type="OrthoDB" id="9782588at2"/>
<proteinExistence type="predicted"/>
<comment type="subcellular location">
    <subcellularLocation>
        <location evidence="2">Membrane</location>
    </subcellularLocation>
</comment>
<dbReference type="Pfam" id="PF07730">
    <property type="entry name" value="HisKA_3"/>
    <property type="match status" value="1"/>
</dbReference>
<evidence type="ECO:0000256" key="4">
    <source>
        <dbReference type="ARBA" id="ARBA00022553"/>
    </source>
</evidence>
<evidence type="ECO:0000313" key="11">
    <source>
        <dbReference type="EMBL" id="SFE62535.1"/>
    </source>
</evidence>
<keyword evidence="12" id="KW-1185">Reference proteome</keyword>
<evidence type="ECO:0000313" key="12">
    <source>
        <dbReference type="Proteomes" id="UP000199119"/>
    </source>
</evidence>
<keyword evidence="6 11" id="KW-0418">Kinase</keyword>
<dbReference type="GO" id="GO:0016020">
    <property type="term" value="C:membrane"/>
    <property type="evidence" value="ECO:0007669"/>
    <property type="project" value="UniProtKB-SubCell"/>
</dbReference>
<keyword evidence="8" id="KW-0812">Transmembrane</keyword>
<keyword evidence="4" id="KW-0597">Phosphoprotein</keyword>
<dbReference type="SMART" id="SM00304">
    <property type="entry name" value="HAMP"/>
    <property type="match status" value="1"/>
</dbReference>
<evidence type="ECO:0000256" key="5">
    <source>
        <dbReference type="ARBA" id="ARBA00022679"/>
    </source>
</evidence>